<dbReference type="InterPro" id="IPR009057">
    <property type="entry name" value="Homeodomain-like_sf"/>
</dbReference>
<dbReference type="Proteomes" id="UP001058098">
    <property type="component" value="Chromosome"/>
</dbReference>
<evidence type="ECO:0000256" key="2">
    <source>
        <dbReference type="PROSITE-ProRule" id="PRU00335"/>
    </source>
</evidence>
<gene>
    <name evidence="4" type="ORF">IHQ72_30355</name>
</gene>
<evidence type="ECO:0000259" key="3">
    <source>
        <dbReference type="PROSITE" id="PS50977"/>
    </source>
</evidence>
<dbReference type="InterPro" id="IPR039536">
    <property type="entry name" value="TetR_C_Proteobacteria"/>
</dbReference>
<reference evidence="4" key="1">
    <citation type="submission" date="2020-09" db="EMBL/GenBank/DDBJ databases">
        <title>Rhizobia associated with sainfoin plants.</title>
        <authorList>
            <person name="Asharfi S."/>
            <person name="Kuzmanovic N."/>
            <person name="Bunk B."/>
            <person name="Sproeer C."/>
            <person name="Becker M."/>
            <person name="Thuenen T."/>
        </authorList>
    </citation>
    <scope>NUCLEOTIDE SEQUENCE</scope>
    <source>
        <strain evidence="4">OM4</strain>
    </source>
</reference>
<dbReference type="PROSITE" id="PS50977">
    <property type="entry name" value="HTH_TETR_2"/>
    <property type="match status" value="1"/>
</dbReference>
<proteinExistence type="predicted"/>
<sequence>MLNGAKTRVERTRRSIISAAADLFLKHGFLGTNMDKIAATAKVSKQTVYAHFQSKEALFLEIVQGMTGETGDELQEQVADPEDDLPIEHFLLDFADRQLTIVMTPRLMHLRRLVIGEAERFPELGRVLHERGPGRSIGRLAKAFARYQERGQIKADDVHAAASFFNWLVMGAPVNDAMLLGSDAILQADALQAHAKEAVRIFLAAYCIDDSA</sequence>
<dbReference type="Gene3D" id="1.10.357.10">
    <property type="entry name" value="Tetracycline Repressor, domain 2"/>
    <property type="match status" value="1"/>
</dbReference>
<dbReference type="SUPFAM" id="SSF46689">
    <property type="entry name" value="Homeodomain-like"/>
    <property type="match status" value="1"/>
</dbReference>
<feature type="domain" description="HTH tetR-type" evidence="3">
    <location>
        <begin position="10"/>
        <end position="70"/>
    </location>
</feature>
<protein>
    <submittedName>
        <fullName evidence="4">TetR/AcrR family transcriptional regulator</fullName>
    </submittedName>
</protein>
<dbReference type="Pfam" id="PF14246">
    <property type="entry name" value="TetR_C_7"/>
    <property type="match status" value="1"/>
</dbReference>
<dbReference type="InterPro" id="IPR050109">
    <property type="entry name" value="HTH-type_TetR-like_transc_reg"/>
</dbReference>
<accession>A0ABY5R6R7</accession>
<dbReference type="InterPro" id="IPR001647">
    <property type="entry name" value="HTH_TetR"/>
</dbReference>
<dbReference type="PRINTS" id="PR00455">
    <property type="entry name" value="HTHTETR"/>
</dbReference>
<keyword evidence="1 2" id="KW-0238">DNA-binding</keyword>
<dbReference type="InterPro" id="IPR036271">
    <property type="entry name" value="Tet_transcr_reg_TetR-rel_C_sf"/>
</dbReference>
<name>A0ABY5R6R7_9HYPH</name>
<dbReference type="EMBL" id="CP062229">
    <property type="protein sequence ID" value="UVC19191.1"/>
    <property type="molecule type" value="Genomic_DNA"/>
</dbReference>
<evidence type="ECO:0000313" key="4">
    <source>
        <dbReference type="EMBL" id="UVC19191.1"/>
    </source>
</evidence>
<organism evidence="4 5">
    <name type="scientific">Mesorhizobium onobrychidis</name>
    <dbReference type="NCBI Taxonomy" id="2775404"/>
    <lineage>
        <taxon>Bacteria</taxon>
        <taxon>Pseudomonadati</taxon>
        <taxon>Pseudomonadota</taxon>
        <taxon>Alphaproteobacteria</taxon>
        <taxon>Hyphomicrobiales</taxon>
        <taxon>Phyllobacteriaceae</taxon>
        <taxon>Mesorhizobium</taxon>
    </lineage>
</organism>
<dbReference type="Pfam" id="PF00440">
    <property type="entry name" value="TetR_N"/>
    <property type="match status" value="1"/>
</dbReference>
<dbReference type="PANTHER" id="PTHR30055">
    <property type="entry name" value="HTH-TYPE TRANSCRIPTIONAL REGULATOR RUTR"/>
    <property type="match status" value="1"/>
</dbReference>
<dbReference type="PANTHER" id="PTHR30055:SF146">
    <property type="entry name" value="HTH-TYPE TRANSCRIPTIONAL DUAL REGULATOR CECR"/>
    <property type="match status" value="1"/>
</dbReference>
<feature type="DNA-binding region" description="H-T-H motif" evidence="2">
    <location>
        <begin position="33"/>
        <end position="52"/>
    </location>
</feature>
<keyword evidence="5" id="KW-1185">Reference proteome</keyword>
<evidence type="ECO:0000256" key="1">
    <source>
        <dbReference type="ARBA" id="ARBA00023125"/>
    </source>
</evidence>
<evidence type="ECO:0000313" key="5">
    <source>
        <dbReference type="Proteomes" id="UP001058098"/>
    </source>
</evidence>
<dbReference type="SUPFAM" id="SSF48498">
    <property type="entry name" value="Tetracyclin repressor-like, C-terminal domain"/>
    <property type="match status" value="1"/>
</dbReference>